<evidence type="ECO:0000313" key="2">
    <source>
        <dbReference type="Proteomes" id="UP000236416"/>
    </source>
</evidence>
<organism evidence="1 2">
    <name type="scientific">Chromobacterium sinusclupearum</name>
    <dbReference type="NCBI Taxonomy" id="2077146"/>
    <lineage>
        <taxon>Bacteria</taxon>
        <taxon>Pseudomonadati</taxon>
        <taxon>Pseudomonadota</taxon>
        <taxon>Betaproteobacteria</taxon>
        <taxon>Neisseriales</taxon>
        <taxon>Chromobacteriaceae</taxon>
        <taxon>Chromobacterium</taxon>
    </lineage>
</organism>
<name>A0A2K4MS26_9NEIS</name>
<accession>A0A2K4MS26</accession>
<dbReference type="PANTHER" id="PTHR42782:SF4">
    <property type="entry name" value="DUF455 DOMAIN-CONTAINING PROTEIN"/>
    <property type="match status" value="1"/>
</dbReference>
<protein>
    <submittedName>
        <fullName evidence="1">DUF455 domain-containing protein</fullName>
    </submittedName>
</protein>
<dbReference type="Pfam" id="PF04305">
    <property type="entry name" value="DUF455"/>
    <property type="match status" value="1"/>
</dbReference>
<proteinExistence type="predicted"/>
<dbReference type="SUPFAM" id="SSF47240">
    <property type="entry name" value="Ferritin-like"/>
    <property type="match status" value="1"/>
</dbReference>
<reference evidence="1 2" key="1">
    <citation type="submission" date="2018-01" db="EMBL/GenBank/DDBJ databases">
        <title>Genomic Sequence of Chromobacterium MWU13-2610 from wild cranberry bogs within the Cape Cod National Seashore.</title>
        <authorList>
            <person name="O'Hara-Hanley K."/>
            <person name="Soby S."/>
            <person name="Harrison A."/>
        </authorList>
    </citation>
    <scope>NUCLEOTIDE SEQUENCE [LARGE SCALE GENOMIC DNA]</scope>
    <source>
        <strain evidence="1 2">MWU13-2610</strain>
    </source>
</reference>
<dbReference type="CDD" id="cd00657">
    <property type="entry name" value="Ferritin_like"/>
    <property type="match status" value="1"/>
</dbReference>
<dbReference type="AlphaFoldDB" id="A0A2K4MS26"/>
<dbReference type="PIRSF" id="PIRSF012318">
    <property type="entry name" value="UCP012318"/>
    <property type="match status" value="1"/>
</dbReference>
<sequence length="275" mass="30823">MTHSTVSLYPLLEQALLCRDVEEKLSLAERLFQDWRAGSLARLAAADPYALPEAGRPERPELVHPARVPRRGLSTRQGHGALLHAIAHIEFNAVNLALDAAWRFRDMPDGFVDDWLRVAAEEAGHFRLLQDRLRELGFAYGDFPAHDGLWAMTRKTDHDVMIRMALVPRVLEARGLDVTPGIQRRLAAIGDTASVAVLDIILRDEIGHVQIGNRWFCELCRQRGLEPQATFRRLLDEYAMQLHPGDYNLPAREAAGFFADELAALARLGEQPADA</sequence>
<dbReference type="EMBL" id="PPTF01000017">
    <property type="protein sequence ID" value="POA99789.1"/>
    <property type="molecule type" value="Genomic_DNA"/>
</dbReference>
<comment type="caution">
    <text evidence="1">The sequence shown here is derived from an EMBL/GenBank/DDBJ whole genome shotgun (WGS) entry which is preliminary data.</text>
</comment>
<dbReference type="RefSeq" id="WP_103317973.1">
    <property type="nucleotide sequence ID" value="NZ_PPTF01000017.1"/>
</dbReference>
<dbReference type="PANTHER" id="PTHR42782">
    <property type="entry name" value="SI:CH73-314G15.3"/>
    <property type="match status" value="1"/>
</dbReference>
<dbReference type="InterPro" id="IPR011197">
    <property type="entry name" value="UCP012318"/>
</dbReference>
<evidence type="ECO:0000313" key="1">
    <source>
        <dbReference type="EMBL" id="POA99789.1"/>
    </source>
</evidence>
<dbReference type="InterPro" id="IPR009078">
    <property type="entry name" value="Ferritin-like_SF"/>
</dbReference>
<keyword evidence="2" id="KW-1185">Reference proteome</keyword>
<dbReference type="InterPro" id="IPR007402">
    <property type="entry name" value="DUF455"/>
</dbReference>
<gene>
    <name evidence="1" type="ORF">C2134_04775</name>
</gene>
<dbReference type="Proteomes" id="UP000236416">
    <property type="component" value="Unassembled WGS sequence"/>
</dbReference>